<sequence>MTSKKIPFCSIVLLIDATLTGCALDPASPDVYNPSQAMREQTVRMAVIEEVRTVKIDEGESGLGVLGGGAAGAVAGSALGKGRGALLAAIAGGLVGALAGHEADQAYNTSQGLELTVRLDNGEIRAITQAGTGEAFKAGDRVRLLSSGGKTRVTH</sequence>
<comment type="caution">
    <text evidence="2">The sequence shown here is derived from an EMBL/GenBank/DDBJ whole genome shotgun (WGS) entry which is preliminary data.</text>
</comment>
<evidence type="ECO:0000313" key="3">
    <source>
        <dbReference type="Proteomes" id="UP000064029"/>
    </source>
</evidence>
<dbReference type="GO" id="GO:0019867">
    <property type="term" value="C:outer membrane"/>
    <property type="evidence" value="ECO:0007669"/>
    <property type="project" value="InterPro"/>
</dbReference>
<dbReference type="AlphaFoldDB" id="A0A118HUJ6"/>
<gene>
    <name evidence="2" type="ORF">WJ33_23420</name>
</gene>
<evidence type="ECO:0000259" key="1">
    <source>
        <dbReference type="Pfam" id="PF05433"/>
    </source>
</evidence>
<dbReference type="RefSeq" id="WP_059750982.1">
    <property type="nucleotide sequence ID" value="NZ_LOXM01000108.1"/>
</dbReference>
<dbReference type="EMBL" id="LOXM01000108">
    <property type="protein sequence ID" value="KVG68761.1"/>
    <property type="molecule type" value="Genomic_DNA"/>
</dbReference>
<protein>
    <recommendedName>
        <fullName evidence="1">Glycine zipper 2TM domain-containing protein</fullName>
    </recommendedName>
</protein>
<evidence type="ECO:0000313" key="2">
    <source>
        <dbReference type="EMBL" id="KVG68761.1"/>
    </source>
</evidence>
<proteinExistence type="predicted"/>
<dbReference type="OrthoDB" id="5298161at2"/>
<accession>A0A118HUJ6</accession>
<dbReference type="Pfam" id="PF05433">
    <property type="entry name" value="Rick_17kDa_Anti"/>
    <property type="match status" value="1"/>
</dbReference>
<name>A0A118HUJ6_9BURK</name>
<dbReference type="InterPro" id="IPR008816">
    <property type="entry name" value="Gly_zipper_2TM_dom"/>
</dbReference>
<feature type="domain" description="Glycine zipper 2TM" evidence="1">
    <location>
        <begin position="63"/>
        <end position="103"/>
    </location>
</feature>
<reference evidence="2 3" key="1">
    <citation type="submission" date="2015-11" db="EMBL/GenBank/DDBJ databases">
        <title>Expanding the genomic diversity of Burkholderia species for the development of highly accurate diagnostics.</title>
        <authorList>
            <person name="Sahl J."/>
            <person name="Keim P."/>
            <person name="Wagner D."/>
        </authorList>
    </citation>
    <scope>NUCLEOTIDE SEQUENCE [LARGE SCALE GENOMIC DNA]</scope>
    <source>
        <strain evidence="2 3">MSMB2036</strain>
    </source>
</reference>
<organism evidence="2 3">
    <name type="scientific">Burkholderia ubonensis</name>
    <dbReference type="NCBI Taxonomy" id="101571"/>
    <lineage>
        <taxon>Bacteria</taxon>
        <taxon>Pseudomonadati</taxon>
        <taxon>Pseudomonadota</taxon>
        <taxon>Betaproteobacteria</taxon>
        <taxon>Burkholderiales</taxon>
        <taxon>Burkholderiaceae</taxon>
        <taxon>Burkholderia</taxon>
        <taxon>Burkholderia cepacia complex</taxon>
    </lineage>
</organism>
<dbReference type="Proteomes" id="UP000064029">
    <property type="component" value="Unassembled WGS sequence"/>
</dbReference>